<dbReference type="Gene3D" id="1.10.565.10">
    <property type="entry name" value="Retinoid X Receptor"/>
    <property type="match status" value="1"/>
</dbReference>
<keyword evidence="3" id="KW-0675">Receptor</keyword>
<dbReference type="Proteomes" id="UP000095283">
    <property type="component" value="Unplaced"/>
</dbReference>
<dbReference type="PANTHER" id="PTHR47630">
    <property type="entry name" value="NUCLEAR HORMONE RECEPTOR FAMILY-RELATED-RELATED"/>
    <property type="match status" value="1"/>
</dbReference>
<keyword evidence="2" id="KW-0804">Transcription</keyword>
<evidence type="ECO:0000256" key="2">
    <source>
        <dbReference type="ARBA" id="ARBA00023163"/>
    </source>
</evidence>
<dbReference type="SMART" id="SM00430">
    <property type="entry name" value="HOLI"/>
    <property type="match status" value="1"/>
</dbReference>
<name>A0A1I7XCI9_HETBA</name>
<protein>
    <submittedName>
        <fullName evidence="7">NR LBD domain-containing protein</fullName>
    </submittedName>
</protein>
<evidence type="ECO:0000256" key="3">
    <source>
        <dbReference type="ARBA" id="ARBA00023170"/>
    </source>
</evidence>
<evidence type="ECO:0000259" key="5">
    <source>
        <dbReference type="PROSITE" id="PS51843"/>
    </source>
</evidence>
<accession>A0A1I7XCI9</accession>
<dbReference type="PROSITE" id="PS51843">
    <property type="entry name" value="NR_LBD"/>
    <property type="match status" value="1"/>
</dbReference>
<keyword evidence="1" id="KW-0805">Transcription regulation</keyword>
<dbReference type="SUPFAM" id="SSF48508">
    <property type="entry name" value="Nuclear receptor ligand-binding domain"/>
    <property type="match status" value="1"/>
</dbReference>
<evidence type="ECO:0000313" key="7">
    <source>
        <dbReference type="WBParaSite" id="Hba_15073"/>
    </source>
</evidence>
<sequence>MPKRKMQVDSVMEPFIGKYEDIDEYSNYEEVCGVVVNIPVAVQNERDRNVKAKGSVHQRSLSTFSNGTYKKKRERPPTNEQAIQTDEPLSPTSRGYIDLPGGRNVKIERIATPPECHDLPTPSSFDIYTIPDTLMALENQVFFHTPIEADYSINATKVQINLPFEVVFRRPMLVSPRYPMRWVGERILTPNDLIDGWRRHFIYYSDWCRGLDDFQMLTEKDQDVLARRRIHLHGWLVFLNSYFCVLFHTNCYLRLSHSYYSMKCGAPGLCFANGAFHPLEGGHPSIIEFYKQCMPRLMNYVIGPMRSMGMDDVEFVLLKAIVFFAEVIADYLLCLCAIPAEVRNRLKWGFPLFAKQTAVDRSSGEFLVHLDGEFEDCESSEAFASMLSGAGPLDQCSSPTSPSGGEWDNFGRF</sequence>
<proteinExistence type="predicted"/>
<dbReference type="AlphaFoldDB" id="A0A1I7XCI9"/>
<dbReference type="WBParaSite" id="Hba_15073">
    <property type="protein sequence ID" value="Hba_15073"/>
    <property type="gene ID" value="Hba_15073"/>
</dbReference>
<keyword evidence="6" id="KW-1185">Reference proteome</keyword>
<feature type="region of interest" description="Disordered" evidence="4">
    <location>
        <begin position="394"/>
        <end position="413"/>
    </location>
</feature>
<evidence type="ECO:0000256" key="4">
    <source>
        <dbReference type="SAM" id="MobiDB-lite"/>
    </source>
</evidence>
<feature type="region of interest" description="Disordered" evidence="4">
    <location>
        <begin position="52"/>
        <end position="95"/>
    </location>
</feature>
<feature type="domain" description="NR LBD" evidence="5">
    <location>
        <begin position="126"/>
        <end position="413"/>
    </location>
</feature>
<organism evidence="6 7">
    <name type="scientific">Heterorhabditis bacteriophora</name>
    <name type="common">Entomopathogenic nematode worm</name>
    <dbReference type="NCBI Taxonomy" id="37862"/>
    <lineage>
        <taxon>Eukaryota</taxon>
        <taxon>Metazoa</taxon>
        <taxon>Ecdysozoa</taxon>
        <taxon>Nematoda</taxon>
        <taxon>Chromadorea</taxon>
        <taxon>Rhabditida</taxon>
        <taxon>Rhabditina</taxon>
        <taxon>Rhabditomorpha</taxon>
        <taxon>Strongyloidea</taxon>
        <taxon>Heterorhabditidae</taxon>
        <taxon>Heterorhabditis</taxon>
    </lineage>
</organism>
<dbReference type="InterPro" id="IPR035500">
    <property type="entry name" value="NHR-like_dom_sf"/>
</dbReference>
<dbReference type="PANTHER" id="PTHR47630:SF1">
    <property type="entry name" value="NUCLEAR HORMONE RECEPTOR FAMILY MEMBER NHR-4"/>
    <property type="match status" value="1"/>
</dbReference>
<dbReference type="InterPro" id="IPR000536">
    <property type="entry name" value="Nucl_hrmn_rcpt_lig-bd"/>
</dbReference>
<feature type="compositionally biased region" description="Polar residues" evidence="4">
    <location>
        <begin position="57"/>
        <end position="68"/>
    </location>
</feature>
<dbReference type="Pfam" id="PF00104">
    <property type="entry name" value="Hormone_recep"/>
    <property type="match status" value="1"/>
</dbReference>
<dbReference type="InterPro" id="IPR052499">
    <property type="entry name" value="C.elegans_NHRs"/>
</dbReference>
<evidence type="ECO:0000313" key="6">
    <source>
        <dbReference type="Proteomes" id="UP000095283"/>
    </source>
</evidence>
<evidence type="ECO:0000256" key="1">
    <source>
        <dbReference type="ARBA" id="ARBA00023015"/>
    </source>
</evidence>
<reference evidence="7" key="1">
    <citation type="submission" date="2016-11" db="UniProtKB">
        <authorList>
            <consortium name="WormBaseParasite"/>
        </authorList>
    </citation>
    <scope>IDENTIFICATION</scope>
</reference>